<dbReference type="InterPro" id="IPR000847">
    <property type="entry name" value="LysR_HTH_N"/>
</dbReference>
<protein>
    <submittedName>
        <fullName evidence="6">Transcriptional regulator</fullName>
    </submittedName>
</protein>
<dbReference type="PROSITE" id="PS50931">
    <property type="entry name" value="HTH_LYSR"/>
    <property type="match status" value="1"/>
</dbReference>
<evidence type="ECO:0000313" key="9">
    <source>
        <dbReference type="Proteomes" id="UP000190962"/>
    </source>
</evidence>
<dbReference type="Proteomes" id="UP000190962">
    <property type="component" value="Unassembled WGS sequence"/>
</dbReference>
<dbReference type="PATRIC" id="fig|2340.3.peg.1098"/>
<dbReference type="EMBL" id="MPNX01000001">
    <property type="protein sequence ID" value="OOY36301.1"/>
    <property type="molecule type" value="Genomic_DNA"/>
</dbReference>
<comment type="caution">
    <text evidence="6">The sequence shown here is derived from an EMBL/GenBank/DDBJ whole genome shotgun (WGS) entry which is preliminary data.</text>
</comment>
<dbReference type="Proteomes" id="UP000030856">
    <property type="component" value="Unassembled WGS sequence"/>
</dbReference>
<accession>A0A0B0HD92</accession>
<reference evidence="6 8" key="1">
    <citation type="journal article" date="2014" name="BMC Genomics">
        <title>The genome of the intracellular bacterium of the coastal bivalve, Solemya velum: a blueprint for thriving in and out of symbiosis.</title>
        <authorList>
            <person name="Dmytrenko O."/>
            <person name="Russell S.L."/>
            <person name="Loo W.T."/>
            <person name="Fontanez K.M."/>
            <person name="Liao L."/>
            <person name="Roeselers G."/>
            <person name="Sharma R."/>
            <person name="Stewart F.J."/>
            <person name="Newton I.L."/>
            <person name="Woyke T."/>
            <person name="Wu D."/>
            <person name="Lang J.M."/>
            <person name="Eisen J.A."/>
            <person name="Cavanaugh C.M."/>
        </authorList>
    </citation>
    <scope>NUCLEOTIDE SEQUENCE [LARGE SCALE GENOMIC DNA]</scope>
    <source>
        <strain evidence="6 8">WH</strain>
    </source>
</reference>
<name>A0A0B0HD92_SOVGS</name>
<dbReference type="GO" id="GO:0019344">
    <property type="term" value="P:cysteine biosynthetic process"/>
    <property type="evidence" value="ECO:0007669"/>
    <property type="project" value="TreeGrafter"/>
</dbReference>
<dbReference type="PANTHER" id="PTHR30126">
    <property type="entry name" value="HTH-TYPE TRANSCRIPTIONAL REGULATOR"/>
    <property type="match status" value="1"/>
</dbReference>
<evidence type="ECO:0000256" key="4">
    <source>
        <dbReference type="ARBA" id="ARBA00023163"/>
    </source>
</evidence>
<gene>
    <name evidence="7" type="ORF">BOV88_01580</name>
    <name evidence="6" type="ORF">JV46_12070</name>
</gene>
<dbReference type="OrthoDB" id="5297026at2"/>
<dbReference type="Pfam" id="PF03466">
    <property type="entry name" value="LysR_substrate"/>
    <property type="match status" value="1"/>
</dbReference>
<dbReference type="SUPFAM" id="SSF53850">
    <property type="entry name" value="Periplasmic binding protein-like II"/>
    <property type="match status" value="1"/>
</dbReference>
<keyword evidence="3" id="KW-0238">DNA-binding</keyword>
<keyword evidence="4" id="KW-0804">Transcription</keyword>
<dbReference type="InterPro" id="IPR005119">
    <property type="entry name" value="LysR_subst-bd"/>
</dbReference>
<dbReference type="Pfam" id="PF00126">
    <property type="entry name" value="HTH_1"/>
    <property type="match status" value="1"/>
</dbReference>
<dbReference type="GO" id="GO:0000976">
    <property type="term" value="F:transcription cis-regulatory region binding"/>
    <property type="evidence" value="ECO:0007669"/>
    <property type="project" value="TreeGrafter"/>
</dbReference>
<dbReference type="PRINTS" id="PR00039">
    <property type="entry name" value="HTHLYSR"/>
</dbReference>
<keyword evidence="2" id="KW-0805">Transcription regulation</keyword>
<dbReference type="GeneID" id="86991231"/>
<proteinExistence type="inferred from homology"/>
<dbReference type="AlphaFoldDB" id="A0A0B0HD92"/>
<feature type="domain" description="HTH lysR-type" evidence="5">
    <location>
        <begin position="1"/>
        <end position="59"/>
    </location>
</feature>
<dbReference type="GO" id="GO:0003700">
    <property type="term" value="F:DNA-binding transcription factor activity"/>
    <property type="evidence" value="ECO:0007669"/>
    <property type="project" value="InterPro"/>
</dbReference>
<comment type="similarity">
    <text evidence="1">Belongs to the LysR transcriptional regulatory family.</text>
</comment>
<evidence type="ECO:0000313" key="6">
    <source>
        <dbReference type="EMBL" id="KHF26582.1"/>
    </source>
</evidence>
<dbReference type="EMBL" id="JRAA01000001">
    <property type="protein sequence ID" value="KHF26582.1"/>
    <property type="molecule type" value="Genomic_DNA"/>
</dbReference>
<dbReference type="InterPro" id="IPR036388">
    <property type="entry name" value="WH-like_DNA-bd_sf"/>
</dbReference>
<sequence length="328" mass="36619">MNQQQLACFAKVCSEELNVSRAAAALFTSQPAVSRHLQNLEEALGTPLFERRGRKLIGLTNAGKRTLHHAQVVVAQFEALERIAREERNPRGGTLSISTTHTQSNYLLPDVISEIRHDYPELRFNLHQSMPIQVAEMVASGVANIGIATESVSKHPDLIALPAYSWNRLLLIPKGHPLESIDEITLEDLASYPMVTYVTSMTGRKLMDSAFEKAGLVPDIVIAANDSDTIKAYVNNGIGIGVIAEMAFSDEDAKRFSMRPLKHLFDNNITRVAIRRAYVPSRVELDFLTRLSPYWSEEEIVNIVEMPKEKLKARIKKIEKSMLKGNDG</sequence>
<dbReference type="Gene3D" id="1.10.10.10">
    <property type="entry name" value="Winged helix-like DNA-binding domain superfamily/Winged helix DNA-binding domain"/>
    <property type="match status" value="1"/>
</dbReference>
<evidence type="ECO:0000256" key="2">
    <source>
        <dbReference type="ARBA" id="ARBA00023015"/>
    </source>
</evidence>
<dbReference type="FunFam" id="1.10.10.10:FF:000001">
    <property type="entry name" value="LysR family transcriptional regulator"/>
    <property type="match status" value="1"/>
</dbReference>
<reference evidence="7 9" key="2">
    <citation type="submission" date="2016-11" db="EMBL/GenBank/DDBJ databases">
        <title>Mixed transmission modes and dynamic genome evolution in an obligate animal-bacterial symbiosis.</title>
        <authorList>
            <person name="Russell S.L."/>
            <person name="Corbett-Detig R.B."/>
            <person name="Cavanaugh C.M."/>
        </authorList>
    </citation>
    <scope>NUCLEOTIDE SEQUENCE [LARGE SCALE GENOMIC DNA]</scope>
    <source>
        <strain evidence="7">MA-KB16</strain>
    </source>
</reference>
<organism evidence="6 8">
    <name type="scientific">Solemya velum gill symbiont</name>
    <dbReference type="NCBI Taxonomy" id="2340"/>
    <lineage>
        <taxon>Bacteria</taxon>
        <taxon>Pseudomonadati</taxon>
        <taxon>Pseudomonadota</taxon>
        <taxon>Gammaproteobacteria</taxon>
        <taxon>sulfur-oxidizing symbionts</taxon>
    </lineage>
</organism>
<dbReference type="RefSeq" id="WP_052132061.1">
    <property type="nucleotide sequence ID" value="NZ_JRAA01000001.1"/>
</dbReference>
<dbReference type="Gene3D" id="3.40.190.10">
    <property type="entry name" value="Periplasmic binding protein-like II"/>
    <property type="match status" value="2"/>
</dbReference>
<dbReference type="STRING" id="2340.JV46_12070"/>
<evidence type="ECO:0000313" key="7">
    <source>
        <dbReference type="EMBL" id="OOY36301.1"/>
    </source>
</evidence>
<evidence type="ECO:0000256" key="3">
    <source>
        <dbReference type="ARBA" id="ARBA00023125"/>
    </source>
</evidence>
<dbReference type="SUPFAM" id="SSF46785">
    <property type="entry name" value="Winged helix' DNA-binding domain"/>
    <property type="match status" value="1"/>
</dbReference>
<evidence type="ECO:0000256" key="1">
    <source>
        <dbReference type="ARBA" id="ARBA00009437"/>
    </source>
</evidence>
<dbReference type="InterPro" id="IPR036390">
    <property type="entry name" value="WH_DNA-bd_sf"/>
</dbReference>
<evidence type="ECO:0000259" key="5">
    <source>
        <dbReference type="PROSITE" id="PS50931"/>
    </source>
</evidence>
<keyword evidence="8" id="KW-1185">Reference proteome</keyword>
<dbReference type="PANTHER" id="PTHR30126:SF6">
    <property type="entry name" value="HTH-TYPE TRANSCRIPTIONAL REGULATOR CYSB-RELATED"/>
    <property type="match status" value="1"/>
</dbReference>
<dbReference type="eggNOG" id="COG0583">
    <property type="taxonomic scope" value="Bacteria"/>
</dbReference>
<evidence type="ECO:0000313" key="8">
    <source>
        <dbReference type="Proteomes" id="UP000030856"/>
    </source>
</evidence>